<dbReference type="PATRIC" id="fig|452.5.peg.3024"/>
<gene>
    <name evidence="2" type="ORF">Lspi_2731</name>
</gene>
<keyword evidence="3" id="KW-1185">Reference proteome</keyword>
<organism evidence="2 3">
    <name type="scientific">Legionella spiritensis</name>
    <dbReference type="NCBI Taxonomy" id="452"/>
    <lineage>
        <taxon>Bacteria</taxon>
        <taxon>Pseudomonadati</taxon>
        <taxon>Pseudomonadota</taxon>
        <taxon>Gammaproteobacteria</taxon>
        <taxon>Legionellales</taxon>
        <taxon>Legionellaceae</taxon>
        <taxon>Legionella</taxon>
    </lineage>
</organism>
<dbReference type="InterPro" id="IPR036770">
    <property type="entry name" value="Ankyrin_rpt-contain_sf"/>
</dbReference>
<accession>A0A0W0YW60</accession>
<dbReference type="NCBIfam" id="NF043025">
    <property type="entry name" value="T4SS_AnkJ"/>
    <property type="match status" value="1"/>
</dbReference>
<name>A0A0W0YW60_LEGSP</name>
<comment type="caution">
    <text evidence="2">The sequence shown here is derived from an EMBL/GenBank/DDBJ whole genome shotgun (WGS) entry which is preliminary data.</text>
</comment>
<evidence type="ECO:0000256" key="1">
    <source>
        <dbReference type="SAM" id="MobiDB-lite"/>
    </source>
</evidence>
<reference evidence="2 3" key="1">
    <citation type="submission" date="2015-11" db="EMBL/GenBank/DDBJ databases">
        <title>Genomic analysis of 38 Legionella species identifies large and diverse effector repertoires.</title>
        <authorList>
            <person name="Burstein D."/>
            <person name="Amaro F."/>
            <person name="Zusman T."/>
            <person name="Lifshitz Z."/>
            <person name="Cohen O."/>
            <person name="Gilbert J.A."/>
            <person name="Pupko T."/>
            <person name="Shuman H.A."/>
            <person name="Segal G."/>
        </authorList>
    </citation>
    <scope>NUCLEOTIDE SEQUENCE [LARGE SCALE GENOMIC DNA]</scope>
    <source>
        <strain evidence="2 3">Mt.St.Helens-9</strain>
    </source>
</reference>
<dbReference type="EMBL" id="LNYX01000034">
    <property type="protein sequence ID" value="KTD61111.1"/>
    <property type="molecule type" value="Genomic_DNA"/>
</dbReference>
<feature type="region of interest" description="Disordered" evidence="1">
    <location>
        <begin position="244"/>
        <end position="266"/>
    </location>
</feature>
<evidence type="ECO:0000313" key="3">
    <source>
        <dbReference type="Proteomes" id="UP000054877"/>
    </source>
</evidence>
<dbReference type="RefSeq" id="WP_058484644.1">
    <property type="nucleotide sequence ID" value="NZ_CAAAII010000012.1"/>
</dbReference>
<evidence type="ECO:0000313" key="2">
    <source>
        <dbReference type="EMBL" id="KTD61111.1"/>
    </source>
</evidence>
<dbReference type="Proteomes" id="UP000054877">
    <property type="component" value="Unassembled WGS sequence"/>
</dbReference>
<dbReference type="Gene3D" id="1.25.40.20">
    <property type="entry name" value="Ankyrin repeat-containing domain"/>
    <property type="match status" value="1"/>
</dbReference>
<sequence length="266" mass="29776">MSGRFVQSDAVSEAQLGLNKAVYRNDKKTVRAILNSNPSFINTIIQPHMDSPLSNALRRSPVDMEMLGILTGYGVTFDYPVNPQKMYPLEVACQTKNEELLQFLLNHKAMQTEKAPHYLLSQTHKISLLTEANVMKLSRMISLLGGLDKIADTTNENGETFQQKARESLLINSVYGSLTCDYMNLLTLAEKIQSSGSYGEDYPTQKIELHDALRSMREAYYKKESEDKPKLGHSIHVLFHGSGAGLDPDNDNDERMSYGVRPGITV</sequence>
<dbReference type="SUPFAM" id="SSF48403">
    <property type="entry name" value="Ankyrin repeat"/>
    <property type="match status" value="1"/>
</dbReference>
<protein>
    <submittedName>
        <fullName evidence="2">Ankyrin repeat-containing protein</fullName>
    </submittedName>
</protein>
<proteinExistence type="predicted"/>
<dbReference type="AlphaFoldDB" id="A0A0W0YW60"/>